<dbReference type="Gene3D" id="2.40.50.100">
    <property type="match status" value="1"/>
</dbReference>
<feature type="coiled-coil region" evidence="2">
    <location>
        <begin position="137"/>
        <end position="167"/>
    </location>
</feature>
<gene>
    <name evidence="6" type="ORF">FCL38_05470</name>
    <name evidence="5" type="ORF">FHS02_000696</name>
</gene>
<dbReference type="SUPFAM" id="SSF111369">
    <property type="entry name" value="HlyD-like secretion proteins"/>
    <property type="match status" value="1"/>
</dbReference>
<dbReference type="PANTHER" id="PTHR30469:SF15">
    <property type="entry name" value="HLYD FAMILY OF SECRETION PROTEINS"/>
    <property type="match status" value="1"/>
</dbReference>
<keyword evidence="3" id="KW-0472">Membrane</keyword>
<evidence type="ECO:0000313" key="7">
    <source>
        <dbReference type="Proteomes" id="UP000298763"/>
    </source>
</evidence>
<dbReference type="EMBL" id="CP040017">
    <property type="protein sequence ID" value="QCP09929.1"/>
    <property type="molecule type" value="Genomic_DNA"/>
</dbReference>
<reference evidence="6 7" key="1">
    <citation type="submission" date="2019-05" db="EMBL/GenBank/DDBJ databases">
        <title>Draft Genome Sequences of Six Type Strains of the Genus Massilia.</title>
        <authorList>
            <person name="Miess H."/>
            <person name="Frediansyhah A."/>
            <person name="Gross H."/>
        </authorList>
    </citation>
    <scope>NUCLEOTIDE SEQUENCE [LARGE SCALE GENOMIC DNA]</scope>
    <source>
        <strain evidence="6 7">DSMZ 26121</strain>
    </source>
</reference>
<evidence type="ECO:0000256" key="3">
    <source>
        <dbReference type="SAM" id="Phobius"/>
    </source>
</evidence>
<keyword evidence="3" id="KW-1133">Transmembrane helix</keyword>
<organism evidence="5 8">
    <name type="scientific">Pseudoduganella umbonata</name>
    <dbReference type="NCBI Taxonomy" id="864828"/>
    <lineage>
        <taxon>Bacteria</taxon>
        <taxon>Pseudomonadati</taxon>
        <taxon>Pseudomonadota</taxon>
        <taxon>Betaproteobacteria</taxon>
        <taxon>Burkholderiales</taxon>
        <taxon>Oxalobacteraceae</taxon>
        <taxon>Telluria group</taxon>
        <taxon>Pseudoduganella</taxon>
    </lineage>
</organism>
<name>A0A4P8HJM2_9BURK</name>
<dbReference type="AlphaFoldDB" id="A0A4P8HJM2"/>
<dbReference type="NCBIfam" id="TIGR01730">
    <property type="entry name" value="RND_mfp"/>
    <property type="match status" value="1"/>
</dbReference>
<dbReference type="PANTHER" id="PTHR30469">
    <property type="entry name" value="MULTIDRUG RESISTANCE PROTEIN MDTA"/>
    <property type="match status" value="1"/>
</dbReference>
<dbReference type="GO" id="GO:0015562">
    <property type="term" value="F:efflux transmembrane transporter activity"/>
    <property type="evidence" value="ECO:0007669"/>
    <property type="project" value="TreeGrafter"/>
</dbReference>
<dbReference type="EMBL" id="JACHXS010000001">
    <property type="protein sequence ID" value="MBB3219909.1"/>
    <property type="molecule type" value="Genomic_DNA"/>
</dbReference>
<dbReference type="RefSeq" id="WP_137312815.1">
    <property type="nucleotide sequence ID" value="NZ_CP040017.1"/>
</dbReference>
<sequence length="403" mass="42050">MKSYDSIHADAYADVGTAPAAASQRYRILTTAAFLAAAAILCLALFVTVGISPAGSPVRATPAPAAPSITVALAPVERVVWAHTVEASGAIEPWQEAVVGAQSAGLRLLEVHANVGDSVKRGQLLARFDDALLRAGLAELRASLAQAEAAARQAAANRQRMAALQNRGGVSQQELLQYETLAETSAAQVAVARAQVESRRLLVAQAEVRAPDDGIVSARGATVGAVAESGRELFRLIRQGRLEWHGQVTASQLAGIAPGQRIHLRLPDGTTARARVRRSAPRFDAQTRMATVYADIDRGSGAHAGMYAAGSVMLDNRPVLAVPASSIVVRDGRSHVFRLRPGSSRPIVEALTVRTGQRSGSSVAVEGVAAGERVVMQGAGFLKDGDAVRLLNAPVAAAAEKRG</sequence>
<comment type="similarity">
    <text evidence="1">Belongs to the membrane fusion protein (MFP) (TC 8.A.1) family.</text>
</comment>
<dbReference type="Proteomes" id="UP000298763">
    <property type="component" value="Chromosome"/>
</dbReference>
<keyword evidence="3" id="KW-0812">Transmembrane</keyword>
<reference evidence="5 8" key="2">
    <citation type="submission" date="2020-08" db="EMBL/GenBank/DDBJ databases">
        <title>Genomic Encyclopedia of Type Strains, Phase III (KMG-III): the genomes of soil and plant-associated and newly described type strains.</title>
        <authorList>
            <person name="Whitman W."/>
        </authorList>
    </citation>
    <scope>NUCLEOTIDE SEQUENCE [LARGE SCALE GENOMIC DNA]</scope>
    <source>
        <strain evidence="5 8">CECT 7753</strain>
    </source>
</reference>
<dbReference type="Gene3D" id="1.10.287.470">
    <property type="entry name" value="Helix hairpin bin"/>
    <property type="match status" value="1"/>
</dbReference>
<dbReference type="Gene3D" id="2.40.420.20">
    <property type="match status" value="1"/>
</dbReference>
<feature type="domain" description="Multidrug resistance protein MdtA-like barrel-sandwich hybrid" evidence="4">
    <location>
        <begin position="97"/>
        <end position="235"/>
    </location>
</feature>
<feature type="transmembrane region" description="Helical" evidence="3">
    <location>
        <begin position="28"/>
        <end position="51"/>
    </location>
</feature>
<accession>A0A4P8HJM2</accession>
<evidence type="ECO:0000313" key="8">
    <source>
        <dbReference type="Proteomes" id="UP000584325"/>
    </source>
</evidence>
<dbReference type="InterPro" id="IPR006143">
    <property type="entry name" value="RND_pump_MFP"/>
</dbReference>
<dbReference type="Gene3D" id="2.40.30.170">
    <property type="match status" value="1"/>
</dbReference>
<evidence type="ECO:0000313" key="5">
    <source>
        <dbReference type="EMBL" id="MBB3219909.1"/>
    </source>
</evidence>
<evidence type="ECO:0000259" key="4">
    <source>
        <dbReference type="Pfam" id="PF25917"/>
    </source>
</evidence>
<evidence type="ECO:0000313" key="6">
    <source>
        <dbReference type="EMBL" id="QCP09929.1"/>
    </source>
</evidence>
<keyword evidence="7" id="KW-1185">Reference proteome</keyword>
<dbReference type="GO" id="GO:1990281">
    <property type="term" value="C:efflux pump complex"/>
    <property type="evidence" value="ECO:0007669"/>
    <property type="project" value="TreeGrafter"/>
</dbReference>
<dbReference type="Proteomes" id="UP000584325">
    <property type="component" value="Unassembled WGS sequence"/>
</dbReference>
<evidence type="ECO:0000256" key="2">
    <source>
        <dbReference type="SAM" id="Coils"/>
    </source>
</evidence>
<keyword evidence="2" id="KW-0175">Coiled coil</keyword>
<protein>
    <submittedName>
        <fullName evidence="6">Efflux RND transporter periplasmic adaptor subunit</fullName>
    </submittedName>
    <submittedName>
        <fullName evidence="5">RND family efflux transporter MFP subunit</fullName>
    </submittedName>
</protein>
<evidence type="ECO:0000256" key="1">
    <source>
        <dbReference type="ARBA" id="ARBA00009477"/>
    </source>
</evidence>
<dbReference type="InterPro" id="IPR058625">
    <property type="entry name" value="MdtA-like_BSH"/>
</dbReference>
<dbReference type="Pfam" id="PF25917">
    <property type="entry name" value="BSH_RND"/>
    <property type="match status" value="1"/>
</dbReference>
<dbReference type="OrthoDB" id="10524at2"/>
<proteinExistence type="inferred from homology"/>